<evidence type="ECO:0000256" key="2">
    <source>
        <dbReference type="SAM" id="MobiDB-lite"/>
    </source>
</evidence>
<dbReference type="CDD" id="cd14232">
    <property type="entry name" value="GAT_LSB5"/>
    <property type="match status" value="1"/>
</dbReference>
<dbReference type="PANTHER" id="PTHR47789">
    <property type="entry name" value="LAS SEVENTEEN-BINDING PROTEIN 5"/>
    <property type="match status" value="1"/>
</dbReference>
<protein>
    <recommendedName>
        <fullName evidence="3">VHS domain-containing protein</fullName>
    </recommendedName>
</protein>
<proteinExistence type="predicted"/>
<dbReference type="SUPFAM" id="SSF48464">
    <property type="entry name" value="ENTH/VHS domain"/>
    <property type="match status" value="1"/>
</dbReference>
<evidence type="ECO:0000313" key="5">
    <source>
        <dbReference type="Proteomes" id="UP001412239"/>
    </source>
</evidence>
<evidence type="ECO:0000256" key="1">
    <source>
        <dbReference type="ARBA" id="ARBA00011446"/>
    </source>
</evidence>
<evidence type="ECO:0000259" key="3">
    <source>
        <dbReference type="PROSITE" id="PS50179"/>
    </source>
</evidence>
<feature type="compositionally biased region" description="Acidic residues" evidence="2">
    <location>
        <begin position="316"/>
        <end position="325"/>
    </location>
</feature>
<dbReference type="Pfam" id="PF00790">
    <property type="entry name" value="VHS"/>
    <property type="match status" value="1"/>
</dbReference>
<feature type="domain" description="VHS" evidence="3">
    <location>
        <begin position="19"/>
        <end position="148"/>
    </location>
</feature>
<dbReference type="InterPro" id="IPR038425">
    <property type="entry name" value="GAT_sf"/>
</dbReference>
<dbReference type="Gene3D" id="1.20.58.160">
    <property type="match status" value="1"/>
</dbReference>
<sequence>MFGSSRKPFSAVTVHIERLTSEEYDENDVSGIPELIEAVKLQDSGPSEASRAIRKKLKYGNVHRQLRALTILDALIGNAGARFQRSFADEPLLERLRVTATDTMTDPDVKAKIKVLFGQWAREYKDVQGLTGIANLYKQLPQRKRARPQPQGLRETSPDPERATSPDRQASRSGRAPTSPKVPTSPKHSPITLGPSEALISSSKTHKKSSSKAKNKTPSFDLEKEKPALLQSLANASVASTNLKNALKLINREKERPSENAEVLKRFEACKQLRRSILRFIQHMESEQWLGGLIHANEELVEALTLYEVLNKPIEEDSDSEEEDWNSTPERSIDEVSSGMGKMRMHGPGDEDRSPLPGRPTSARAKGKGTDYLYRSEPEEVEDPDDPFGDNQYRMEETSSTEPSGLKWANQRPQYRTLPFRSTSREANK</sequence>
<dbReference type="GO" id="GO:0006897">
    <property type="term" value="P:endocytosis"/>
    <property type="evidence" value="ECO:0007669"/>
    <property type="project" value="InterPro"/>
</dbReference>
<dbReference type="GO" id="GO:0007015">
    <property type="term" value="P:actin filament organization"/>
    <property type="evidence" value="ECO:0007669"/>
    <property type="project" value="InterPro"/>
</dbReference>
<gene>
    <name evidence="4" type="ORF">GSTUAT00009157001</name>
</gene>
<dbReference type="PROSITE" id="PS50179">
    <property type="entry name" value="VHS"/>
    <property type="match status" value="1"/>
</dbReference>
<dbReference type="GO" id="GO:0051666">
    <property type="term" value="P:actin cortical patch localization"/>
    <property type="evidence" value="ECO:0007669"/>
    <property type="project" value="TreeGrafter"/>
</dbReference>
<dbReference type="Proteomes" id="UP001412239">
    <property type="component" value="Unassembled WGS sequence"/>
</dbReference>
<keyword evidence="5" id="KW-1185">Reference proteome</keyword>
<organism evidence="4 5">
    <name type="scientific">Tuber aestivum</name>
    <name type="common">summer truffle</name>
    <dbReference type="NCBI Taxonomy" id="59557"/>
    <lineage>
        <taxon>Eukaryota</taxon>
        <taxon>Fungi</taxon>
        <taxon>Dikarya</taxon>
        <taxon>Ascomycota</taxon>
        <taxon>Pezizomycotina</taxon>
        <taxon>Pezizomycetes</taxon>
        <taxon>Pezizales</taxon>
        <taxon>Tuberaceae</taxon>
        <taxon>Tuber</taxon>
    </lineage>
</organism>
<feature type="region of interest" description="Disordered" evidence="2">
    <location>
        <begin position="141"/>
        <end position="222"/>
    </location>
</feature>
<feature type="compositionally biased region" description="Basic and acidic residues" evidence="2">
    <location>
        <begin position="156"/>
        <end position="165"/>
    </location>
</feature>
<dbReference type="SMART" id="SM00288">
    <property type="entry name" value="VHS"/>
    <property type="match status" value="1"/>
</dbReference>
<feature type="region of interest" description="Disordered" evidence="2">
    <location>
        <begin position="315"/>
        <end position="429"/>
    </location>
</feature>
<dbReference type="GO" id="GO:0035091">
    <property type="term" value="F:phosphatidylinositol binding"/>
    <property type="evidence" value="ECO:0007669"/>
    <property type="project" value="InterPro"/>
</dbReference>
<feature type="compositionally biased region" description="Basic residues" evidence="2">
    <location>
        <begin position="204"/>
        <end position="215"/>
    </location>
</feature>
<dbReference type="GO" id="GO:0030479">
    <property type="term" value="C:actin cortical patch"/>
    <property type="evidence" value="ECO:0007669"/>
    <property type="project" value="TreeGrafter"/>
</dbReference>
<dbReference type="Gene3D" id="1.25.40.90">
    <property type="match status" value="1"/>
</dbReference>
<dbReference type="EMBL" id="LN891367">
    <property type="protein sequence ID" value="CUS06766.1"/>
    <property type="molecule type" value="Genomic_DNA"/>
</dbReference>
<dbReference type="InterPro" id="IPR008942">
    <property type="entry name" value="ENTH_VHS"/>
</dbReference>
<dbReference type="GO" id="GO:0007034">
    <property type="term" value="P:vacuolar transport"/>
    <property type="evidence" value="ECO:0007669"/>
    <property type="project" value="UniProtKB-ARBA"/>
</dbReference>
<feature type="compositionally biased region" description="Acidic residues" evidence="2">
    <location>
        <begin position="379"/>
        <end position="388"/>
    </location>
</feature>
<dbReference type="CDD" id="cd16980">
    <property type="entry name" value="VHS_Lsb5"/>
    <property type="match status" value="1"/>
</dbReference>
<dbReference type="GO" id="GO:0043130">
    <property type="term" value="F:ubiquitin binding"/>
    <property type="evidence" value="ECO:0007669"/>
    <property type="project" value="InterPro"/>
</dbReference>
<dbReference type="AlphaFoldDB" id="A0A292PHW0"/>
<dbReference type="SUPFAM" id="SSF89009">
    <property type="entry name" value="GAT-like domain"/>
    <property type="match status" value="1"/>
</dbReference>
<evidence type="ECO:0000313" key="4">
    <source>
        <dbReference type="EMBL" id="CUS06766.1"/>
    </source>
</evidence>
<dbReference type="InterPro" id="IPR044103">
    <property type="entry name" value="GAT_LSB5"/>
</dbReference>
<dbReference type="InterPro" id="IPR002014">
    <property type="entry name" value="VHS_dom"/>
</dbReference>
<dbReference type="PANTHER" id="PTHR47789:SF1">
    <property type="entry name" value="LAS SEVENTEEN-BINDING PROTEIN 5"/>
    <property type="match status" value="1"/>
</dbReference>
<name>A0A292PHW0_9PEZI</name>
<comment type="subunit">
    <text evidence="1">Component of the ESCRT-0 complex composed of HSE1 and VPS27.</text>
</comment>
<accession>A0A292PHW0</accession>
<reference evidence="4" key="1">
    <citation type="submission" date="2015-10" db="EMBL/GenBank/DDBJ databases">
        <authorList>
            <person name="Regsiter A."/>
            <person name="william w."/>
        </authorList>
    </citation>
    <scope>NUCLEOTIDE SEQUENCE</scope>
    <source>
        <strain evidence="4">Montdore</strain>
    </source>
</reference>
<dbReference type="InterPro" id="IPR045007">
    <property type="entry name" value="LSB5"/>
</dbReference>